<dbReference type="GO" id="GO:0005694">
    <property type="term" value="C:chromosome"/>
    <property type="evidence" value="ECO:0007669"/>
    <property type="project" value="TreeGrafter"/>
</dbReference>
<evidence type="ECO:0000259" key="7">
    <source>
        <dbReference type="Pfam" id="PF00271"/>
    </source>
</evidence>
<dbReference type="EC" id="5.6.2.4" evidence="5"/>
<protein>
    <recommendedName>
        <fullName evidence="5">DNA 3'-5' helicase</fullName>
        <ecNumber evidence="5">5.6.2.4</ecNumber>
    </recommendedName>
    <alternativeName>
        <fullName evidence="6">DNA 3'-5' helicase Q1</fullName>
    </alternativeName>
</protein>
<dbReference type="InterPro" id="IPR001650">
    <property type="entry name" value="Helicase_C-like"/>
</dbReference>
<dbReference type="Gene3D" id="3.40.50.300">
    <property type="entry name" value="P-loop containing nucleotide triphosphate hydrolases"/>
    <property type="match status" value="1"/>
</dbReference>
<keyword evidence="3" id="KW-0413">Isomerase</keyword>
<dbReference type="InParanoid" id="A0A1X7VJA8"/>
<evidence type="ECO:0000256" key="6">
    <source>
        <dbReference type="ARBA" id="ARBA00044566"/>
    </source>
</evidence>
<dbReference type="EnsemblMetazoa" id="Aqu2.1.39557_001">
    <property type="protein sequence ID" value="Aqu2.1.39557_001"/>
    <property type="gene ID" value="Aqu2.1.39557"/>
</dbReference>
<evidence type="ECO:0000256" key="4">
    <source>
        <dbReference type="ARBA" id="ARBA00034617"/>
    </source>
</evidence>
<dbReference type="GO" id="GO:0003677">
    <property type="term" value="F:DNA binding"/>
    <property type="evidence" value="ECO:0007669"/>
    <property type="project" value="UniProtKB-KW"/>
</dbReference>
<evidence type="ECO:0000256" key="3">
    <source>
        <dbReference type="ARBA" id="ARBA00023235"/>
    </source>
</evidence>
<dbReference type="AlphaFoldDB" id="A0A1X7VJA8"/>
<dbReference type="Pfam" id="PF00271">
    <property type="entry name" value="Helicase_C"/>
    <property type="match status" value="1"/>
</dbReference>
<reference evidence="8" key="1">
    <citation type="submission" date="2017-05" db="UniProtKB">
        <authorList>
            <consortium name="EnsemblMetazoa"/>
        </authorList>
    </citation>
    <scope>IDENTIFICATION</scope>
</reference>
<sequence>MKDKTLASFSDAHGKLCIALATTAFGMGVDCCELRVIYHWRAPSNLEQYPQETGQAWRDTFPSRAVLEI</sequence>
<dbReference type="InterPro" id="IPR027417">
    <property type="entry name" value="P-loop_NTPase"/>
</dbReference>
<dbReference type="GO" id="GO:0005737">
    <property type="term" value="C:cytoplasm"/>
    <property type="evidence" value="ECO:0007669"/>
    <property type="project" value="TreeGrafter"/>
</dbReference>
<accession>A0A1X7VJA8</accession>
<dbReference type="SUPFAM" id="SSF52540">
    <property type="entry name" value="P-loop containing nucleoside triphosphate hydrolases"/>
    <property type="match status" value="1"/>
</dbReference>
<dbReference type="GO" id="GO:0006310">
    <property type="term" value="P:DNA recombination"/>
    <property type="evidence" value="ECO:0007669"/>
    <property type="project" value="TreeGrafter"/>
</dbReference>
<evidence type="ECO:0000256" key="2">
    <source>
        <dbReference type="ARBA" id="ARBA00023125"/>
    </source>
</evidence>
<name>A0A1X7VJA8_AMPQE</name>
<comment type="catalytic activity">
    <reaction evidence="4">
        <text>Couples ATP hydrolysis with the unwinding of duplex DNA by translocating in the 3'-5' direction.</text>
        <dbReference type="EC" id="5.6.2.4"/>
    </reaction>
</comment>
<comment type="similarity">
    <text evidence="1">Belongs to the helicase family. RecQ subfamily.</text>
</comment>
<evidence type="ECO:0000256" key="5">
    <source>
        <dbReference type="ARBA" id="ARBA00034808"/>
    </source>
</evidence>
<dbReference type="PANTHER" id="PTHR13710">
    <property type="entry name" value="DNA HELICASE RECQ FAMILY MEMBER"/>
    <property type="match status" value="1"/>
</dbReference>
<dbReference type="GO" id="GO:0006281">
    <property type="term" value="P:DNA repair"/>
    <property type="evidence" value="ECO:0007669"/>
    <property type="project" value="TreeGrafter"/>
</dbReference>
<dbReference type="GO" id="GO:0009378">
    <property type="term" value="F:four-way junction helicase activity"/>
    <property type="evidence" value="ECO:0007669"/>
    <property type="project" value="TreeGrafter"/>
</dbReference>
<dbReference type="GO" id="GO:0043138">
    <property type="term" value="F:3'-5' DNA helicase activity"/>
    <property type="evidence" value="ECO:0007669"/>
    <property type="project" value="UniProtKB-EC"/>
</dbReference>
<keyword evidence="2" id="KW-0238">DNA-binding</keyword>
<proteinExistence type="inferred from homology"/>
<dbReference type="STRING" id="400682.A0A1X7VJA8"/>
<evidence type="ECO:0000313" key="8">
    <source>
        <dbReference type="EnsemblMetazoa" id="Aqu2.1.39557_001"/>
    </source>
</evidence>
<organism evidence="8">
    <name type="scientific">Amphimedon queenslandica</name>
    <name type="common">Sponge</name>
    <dbReference type="NCBI Taxonomy" id="400682"/>
    <lineage>
        <taxon>Eukaryota</taxon>
        <taxon>Metazoa</taxon>
        <taxon>Porifera</taxon>
        <taxon>Demospongiae</taxon>
        <taxon>Heteroscleromorpha</taxon>
        <taxon>Haplosclerida</taxon>
        <taxon>Niphatidae</taxon>
        <taxon>Amphimedon</taxon>
    </lineage>
</organism>
<evidence type="ECO:0000256" key="1">
    <source>
        <dbReference type="ARBA" id="ARBA00005446"/>
    </source>
</evidence>
<dbReference type="PANTHER" id="PTHR13710:SF105">
    <property type="entry name" value="ATP-DEPENDENT DNA HELICASE Q1"/>
    <property type="match status" value="1"/>
</dbReference>
<feature type="domain" description="Helicase C-terminal" evidence="7">
    <location>
        <begin position="2"/>
        <end position="58"/>
    </location>
</feature>